<evidence type="ECO:0000313" key="2">
    <source>
        <dbReference type="EMBL" id="KAL1543960.1"/>
    </source>
</evidence>
<dbReference type="AlphaFoldDB" id="A0ABD1GIK0"/>
<dbReference type="PANTHER" id="PTHR37172">
    <property type="entry name" value="TRANSMEMBRANE PROTEIN"/>
    <property type="match status" value="1"/>
</dbReference>
<evidence type="ECO:0008006" key="4">
    <source>
        <dbReference type="Google" id="ProtNLM"/>
    </source>
</evidence>
<organism evidence="2 3">
    <name type="scientific">Salvia divinorum</name>
    <name type="common">Maria pastora</name>
    <name type="synonym">Diviner's sage</name>
    <dbReference type="NCBI Taxonomy" id="28513"/>
    <lineage>
        <taxon>Eukaryota</taxon>
        <taxon>Viridiplantae</taxon>
        <taxon>Streptophyta</taxon>
        <taxon>Embryophyta</taxon>
        <taxon>Tracheophyta</taxon>
        <taxon>Spermatophyta</taxon>
        <taxon>Magnoliopsida</taxon>
        <taxon>eudicotyledons</taxon>
        <taxon>Gunneridae</taxon>
        <taxon>Pentapetalae</taxon>
        <taxon>asterids</taxon>
        <taxon>lamiids</taxon>
        <taxon>Lamiales</taxon>
        <taxon>Lamiaceae</taxon>
        <taxon>Nepetoideae</taxon>
        <taxon>Mentheae</taxon>
        <taxon>Salviinae</taxon>
        <taxon>Salvia</taxon>
        <taxon>Salvia subgen. Calosphace</taxon>
    </lineage>
</organism>
<feature type="transmembrane region" description="Helical" evidence="1">
    <location>
        <begin position="96"/>
        <end position="120"/>
    </location>
</feature>
<comment type="caution">
    <text evidence="2">The sequence shown here is derived from an EMBL/GenBank/DDBJ whole genome shotgun (WGS) entry which is preliminary data.</text>
</comment>
<proteinExistence type="predicted"/>
<accession>A0ABD1GIK0</accession>
<gene>
    <name evidence="2" type="ORF">AAHA92_20870</name>
</gene>
<sequence length="260" mass="29185">MENQRWRGGAAAVKEGGRIIATTFVSLLLPLSFLLLGRLSTARYISSAAVNDHEIYFLASVFVRSNTTLILSFLVFTVAIETLVRVLHGDKRRRLWVAWVMISLMQICLSLGIHGGAAIAEIRGFEVGYQVLVRRVVFVLGLHEVTLFWRRSVVALLVDDTVGGFSRDSFGWVEEVILAAGFGNLWWRRLRFETEALVVVPWIRAELEVADGVGLLLYYLTEAIGGVRVIKGFTWAARWISGRRRWQEKKGVNAAVNIPV</sequence>
<keyword evidence="3" id="KW-1185">Reference proteome</keyword>
<evidence type="ECO:0000256" key="1">
    <source>
        <dbReference type="SAM" id="Phobius"/>
    </source>
</evidence>
<dbReference type="PANTHER" id="PTHR37172:SF3">
    <property type="entry name" value="TRANSMEMBRANE PROTEIN"/>
    <property type="match status" value="1"/>
</dbReference>
<feature type="transmembrane region" description="Helical" evidence="1">
    <location>
        <begin position="16"/>
        <end position="36"/>
    </location>
</feature>
<keyword evidence="1" id="KW-0812">Transmembrane</keyword>
<name>A0ABD1GIK0_SALDI</name>
<dbReference type="EMBL" id="JBEAFC010000008">
    <property type="protein sequence ID" value="KAL1543960.1"/>
    <property type="molecule type" value="Genomic_DNA"/>
</dbReference>
<reference evidence="2 3" key="1">
    <citation type="submission" date="2024-06" db="EMBL/GenBank/DDBJ databases">
        <title>A chromosome level genome sequence of Diviner's sage (Salvia divinorum).</title>
        <authorList>
            <person name="Ford S.A."/>
            <person name="Ro D.-K."/>
            <person name="Ness R.W."/>
            <person name="Phillips M.A."/>
        </authorList>
    </citation>
    <scope>NUCLEOTIDE SEQUENCE [LARGE SCALE GENOMIC DNA]</scope>
    <source>
        <strain evidence="2">SAF-2024a</strain>
        <tissue evidence="2">Leaf</tissue>
    </source>
</reference>
<dbReference type="Proteomes" id="UP001567538">
    <property type="component" value="Unassembled WGS sequence"/>
</dbReference>
<keyword evidence="1" id="KW-0472">Membrane</keyword>
<protein>
    <recommendedName>
        <fullName evidence="4">Transmembrane protein</fullName>
    </recommendedName>
</protein>
<keyword evidence="1" id="KW-1133">Transmembrane helix</keyword>
<evidence type="ECO:0000313" key="3">
    <source>
        <dbReference type="Proteomes" id="UP001567538"/>
    </source>
</evidence>